<feature type="compositionally biased region" description="Low complexity" evidence="4">
    <location>
        <begin position="520"/>
        <end position="530"/>
    </location>
</feature>
<dbReference type="InterPro" id="IPR035915">
    <property type="entry name" value="Plakin_repeat_sf"/>
</dbReference>
<evidence type="ECO:0000256" key="4">
    <source>
        <dbReference type="SAM" id="MobiDB-lite"/>
    </source>
</evidence>
<keyword evidence="2" id="KW-0645">Protease</keyword>
<dbReference type="SUPFAM" id="SSF54001">
    <property type="entry name" value="Cysteine proteinases"/>
    <property type="match status" value="1"/>
</dbReference>
<protein>
    <recommendedName>
        <fullName evidence="5">Ubiquitin-like protease family profile domain-containing protein</fullName>
    </recommendedName>
</protein>
<dbReference type="Pfam" id="PF02902">
    <property type="entry name" value="Peptidase_C48"/>
    <property type="match status" value="2"/>
</dbReference>
<evidence type="ECO:0000256" key="2">
    <source>
        <dbReference type="ARBA" id="ARBA00022670"/>
    </source>
</evidence>
<dbReference type="GO" id="GO:0008234">
    <property type="term" value="F:cysteine-type peptidase activity"/>
    <property type="evidence" value="ECO:0007669"/>
    <property type="project" value="InterPro"/>
</dbReference>
<dbReference type="SUPFAM" id="SSF75399">
    <property type="entry name" value="Plakin repeat"/>
    <property type="match status" value="1"/>
</dbReference>
<evidence type="ECO:0000259" key="5">
    <source>
        <dbReference type="PROSITE" id="PS50600"/>
    </source>
</evidence>
<keyword evidence="3" id="KW-0378">Hydrolase</keyword>
<dbReference type="Gene3D" id="1.10.418.20">
    <property type="match status" value="1"/>
</dbReference>
<feature type="compositionally biased region" description="Polar residues" evidence="4">
    <location>
        <begin position="967"/>
        <end position="980"/>
    </location>
</feature>
<dbReference type="InterPro" id="IPR038765">
    <property type="entry name" value="Papain-like_cys_pep_sf"/>
</dbReference>
<feature type="compositionally biased region" description="Basic and acidic residues" evidence="4">
    <location>
        <begin position="587"/>
        <end position="597"/>
    </location>
</feature>
<feature type="domain" description="Ubiquitin-like protease family profile" evidence="5">
    <location>
        <begin position="374"/>
        <end position="910"/>
    </location>
</feature>
<comment type="caution">
    <text evidence="6">The sequence shown here is derived from an EMBL/GenBank/DDBJ whole genome shotgun (WGS) entry which is preliminary data.</text>
</comment>
<dbReference type="Gene3D" id="3.30.310.130">
    <property type="entry name" value="Ubiquitin-related"/>
    <property type="match status" value="1"/>
</dbReference>
<feature type="compositionally biased region" description="Basic and acidic residues" evidence="4">
    <location>
        <begin position="1002"/>
        <end position="1033"/>
    </location>
</feature>
<feature type="compositionally biased region" description="Basic and acidic residues" evidence="4">
    <location>
        <begin position="143"/>
        <end position="157"/>
    </location>
</feature>
<dbReference type="PANTHER" id="PTHR47764">
    <property type="entry name" value="UBIQUITIN-LIKE-SPECIFIC PROTEASE 2B-RELATED"/>
    <property type="match status" value="1"/>
</dbReference>
<feature type="compositionally biased region" description="Polar residues" evidence="4">
    <location>
        <begin position="328"/>
        <end position="351"/>
    </location>
</feature>
<dbReference type="PROSITE" id="PS50600">
    <property type="entry name" value="ULP_PROTEASE"/>
    <property type="match status" value="1"/>
</dbReference>
<name>A0AB34IQ35_PRYPA</name>
<sequence>MVLSKRARKEFGDAISSLRTQPLMRPPEGFRKPKVDFPTSDGKGSVSWSNDKEDRRQVYSERDGMLHIENVKHCHAHVDLVDEEVSARGATTQRKHKLPYEELPDDYEPPPTIRPSLRRFSRGGPASRGEQPPSKAVSSDAVSGHRDSDVREVTDPDKKKWMSRIRATSIRIGKLDCGKCDVWVDNSAFHWEMGEESFRIQANSIRKLLVDKRLGELTFFGSFRGGGFTAEWLNEMFDPDGSEEQTTVKLTYEADAYEGRWPSQTILRLPALKSKLNLRAGRENPAGKPQASSRGEQLQRRAASGSEPFMRTRNSAATSMDLPPPPMTRSQPRRASTTPRFQTSQNFQPATRRSDSDQGKKVLVYPTEDSKDAVTLRTGDVDRLQNNDFLNDSLIDFEVKYIQLASLGAQQHASRCHIFNSFFYKRLVDCMGGSRIRKGNWEEMRAGYESVKRWTRGVDLFEKDFIFVPINEALHWSLIVIYKPRLQAQREMMKRKQRWESATRTLPKPAMRAEERRATRAAAAAPSQSEEAAHLSGEGEYEDDVSDLPSDPEVGSILGFGAEAAADDARGRDESWEDLNGCETDEEQRGGKESRELELDEPMAASGEGSPRDVVVEVEIKERMDTEVVEHGEEGTEQGEVEVEHGEEVHVLEGMQKGEVEVEHGEEVHVLEGMQKGEVEVEHGEEVHVLEGMEQGEVEVEHGEEVHVLEGMQKGEVEVEHGEEVHVLEGMEQGEVEVEHGEEVHVLDAVPIQSQATSTQSEEPPHQQLLDDDEACSTIFYLDSLGKRKKLHAIRLILKYLHMEWVSRNRAEKSADCPQKPEQLPEEPAPANSAASTKESCGDSDSDCVEVIEQPTAKQSVHVPHRGSDPFDDEHLSLFDEMPQRVIPGLPEQQNFVDCGLFMLRYIERWATYMPDFASGDKCPPWGRYKELQFTHTDIERYRFEMKARIEQLSEHIQAKEAKKKSSPTNAKQGEAASNGSPPPAKPQAQLVDEVDLAVVSDQKDSIDVDDDSHAEGKESPLPEPDLQKRRLNDDEETSSPKQSVYPNGMMTGFANLNNKLSNSRW</sequence>
<feature type="compositionally biased region" description="Polar residues" evidence="4">
    <location>
        <begin position="1055"/>
        <end position="1066"/>
    </location>
</feature>
<dbReference type="Gene3D" id="3.40.395.10">
    <property type="entry name" value="Adenoviral Proteinase, Chain A"/>
    <property type="match status" value="1"/>
</dbReference>
<organism evidence="6 7">
    <name type="scientific">Prymnesium parvum</name>
    <name type="common">Toxic golden alga</name>
    <dbReference type="NCBI Taxonomy" id="97485"/>
    <lineage>
        <taxon>Eukaryota</taxon>
        <taxon>Haptista</taxon>
        <taxon>Haptophyta</taxon>
        <taxon>Prymnesiophyceae</taxon>
        <taxon>Prymnesiales</taxon>
        <taxon>Prymnesiaceae</taxon>
        <taxon>Prymnesium</taxon>
    </lineage>
</organism>
<feature type="region of interest" description="Disordered" evidence="4">
    <location>
        <begin position="279"/>
        <end position="360"/>
    </location>
</feature>
<dbReference type="GO" id="GO:0006508">
    <property type="term" value="P:proteolysis"/>
    <property type="evidence" value="ECO:0007669"/>
    <property type="project" value="UniProtKB-KW"/>
</dbReference>
<feature type="region of interest" description="Disordered" evidence="4">
    <location>
        <begin position="814"/>
        <end position="846"/>
    </location>
</feature>
<evidence type="ECO:0000256" key="3">
    <source>
        <dbReference type="ARBA" id="ARBA00022801"/>
    </source>
</evidence>
<dbReference type="AlphaFoldDB" id="A0AB34IQ35"/>
<evidence type="ECO:0000256" key="1">
    <source>
        <dbReference type="ARBA" id="ARBA00005234"/>
    </source>
</evidence>
<dbReference type="Proteomes" id="UP001515480">
    <property type="component" value="Unassembled WGS sequence"/>
</dbReference>
<feature type="region of interest" description="Disordered" evidence="4">
    <location>
        <begin position="85"/>
        <end position="157"/>
    </location>
</feature>
<evidence type="ECO:0000313" key="7">
    <source>
        <dbReference type="Proteomes" id="UP001515480"/>
    </source>
</evidence>
<comment type="similarity">
    <text evidence="1">Belongs to the peptidase C48 family.</text>
</comment>
<proteinExistence type="inferred from homology"/>
<dbReference type="InterPro" id="IPR003653">
    <property type="entry name" value="Peptidase_C48_C"/>
</dbReference>
<feature type="region of interest" description="Disordered" evidence="4">
    <location>
        <begin position="1"/>
        <end position="56"/>
    </location>
</feature>
<gene>
    <name evidence="6" type="ORF">AB1Y20_012042</name>
</gene>
<dbReference type="PANTHER" id="PTHR47764:SF2">
    <property type="entry name" value="UBIQUITIN-LIKE PROTEASE FAMILY PROFILE DOMAIN-CONTAINING PROTEIN"/>
    <property type="match status" value="1"/>
</dbReference>
<feature type="region of interest" description="Disordered" evidence="4">
    <location>
        <begin position="957"/>
        <end position="1066"/>
    </location>
</feature>
<feature type="region of interest" description="Disordered" evidence="4">
    <location>
        <begin position="494"/>
        <end position="549"/>
    </location>
</feature>
<dbReference type="EMBL" id="JBGBPQ010000021">
    <property type="protein sequence ID" value="KAL1503564.1"/>
    <property type="molecule type" value="Genomic_DNA"/>
</dbReference>
<feature type="region of interest" description="Disordered" evidence="4">
    <location>
        <begin position="564"/>
        <end position="611"/>
    </location>
</feature>
<reference evidence="6 7" key="1">
    <citation type="journal article" date="2024" name="Science">
        <title>Giant polyketide synthase enzymes in the biosynthesis of giant marine polyether toxins.</title>
        <authorList>
            <person name="Fallon T.R."/>
            <person name="Shende V.V."/>
            <person name="Wierzbicki I.H."/>
            <person name="Pendleton A.L."/>
            <person name="Watervoot N.F."/>
            <person name="Auber R.P."/>
            <person name="Gonzalez D.J."/>
            <person name="Wisecaver J.H."/>
            <person name="Moore B.S."/>
        </authorList>
    </citation>
    <scope>NUCLEOTIDE SEQUENCE [LARGE SCALE GENOMIC DNA]</scope>
    <source>
        <strain evidence="6 7">12B1</strain>
    </source>
</reference>
<keyword evidence="7" id="KW-1185">Reference proteome</keyword>
<accession>A0AB34IQ35</accession>
<evidence type="ECO:0000313" key="6">
    <source>
        <dbReference type="EMBL" id="KAL1503564.1"/>
    </source>
</evidence>